<sequence length="92" mass="10265">MTTNHTHQSHAAIAKRLKRAQGHLGSVIQMIEQGRECLDIAQQLQAVEKAVAHAKKALVQDHIDHCLEHMVQGSGSAQSQSLEEFKQITRYL</sequence>
<dbReference type="CDD" id="cd10154">
    <property type="entry name" value="NreA-like_DUF156"/>
    <property type="match status" value="1"/>
</dbReference>
<comment type="caution">
    <text evidence="2">The sequence shown here is derived from an EMBL/GenBank/DDBJ whole genome shotgun (WGS) entry which is preliminary data.</text>
</comment>
<protein>
    <recommendedName>
        <fullName evidence="4">DNA-binding FrmR family transcriptional regulator</fullName>
    </recommendedName>
</protein>
<dbReference type="PANTHER" id="PTHR33677:SF5">
    <property type="entry name" value="TRANSCRIPTIONAL REPRESSOR FRMR"/>
    <property type="match status" value="1"/>
</dbReference>
<dbReference type="PANTHER" id="PTHR33677">
    <property type="entry name" value="TRANSCRIPTIONAL REPRESSOR FRMR-RELATED"/>
    <property type="match status" value="1"/>
</dbReference>
<organism evidence="2 3">
    <name type="scientific">Pseudorhodoferax soli</name>
    <dbReference type="NCBI Taxonomy" id="545864"/>
    <lineage>
        <taxon>Bacteria</taxon>
        <taxon>Pseudomonadati</taxon>
        <taxon>Pseudomonadota</taxon>
        <taxon>Betaproteobacteria</taxon>
        <taxon>Burkholderiales</taxon>
        <taxon>Comamonadaceae</taxon>
    </lineage>
</organism>
<dbReference type="GO" id="GO:0003677">
    <property type="term" value="F:DNA binding"/>
    <property type="evidence" value="ECO:0007669"/>
    <property type="project" value="InterPro"/>
</dbReference>
<dbReference type="RefSeq" id="WP_147282991.1">
    <property type="nucleotide sequence ID" value="NZ_QPJK01000011.1"/>
</dbReference>
<accession>A0A368XDK6</accession>
<dbReference type="OrthoDB" id="9811244at2"/>
<comment type="similarity">
    <text evidence="1">Belongs to the FrmR/RcnR family.</text>
</comment>
<evidence type="ECO:0008006" key="4">
    <source>
        <dbReference type="Google" id="ProtNLM"/>
    </source>
</evidence>
<dbReference type="AlphaFoldDB" id="A0A368XDK6"/>
<name>A0A368XDK6_9BURK</name>
<reference evidence="2 3" key="1">
    <citation type="submission" date="2018-07" db="EMBL/GenBank/DDBJ databases">
        <title>Genomic Encyclopedia of Type Strains, Phase IV (KMG-IV): sequencing the most valuable type-strain genomes for metagenomic binning, comparative biology and taxonomic classification.</title>
        <authorList>
            <person name="Goeker M."/>
        </authorList>
    </citation>
    <scope>NUCLEOTIDE SEQUENCE [LARGE SCALE GENOMIC DNA]</scope>
    <source>
        <strain evidence="2 3">DSM 21634</strain>
    </source>
</reference>
<dbReference type="GO" id="GO:0045892">
    <property type="term" value="P:negative regulation of DNA-templated transcription"/>
    <property type="evidence" value="ECO:0007669"/>
    <property type="project" value="UniProtKB-ARBA"/>
</dbReference>
<dbReference type="InterPro" id="IPR003735">
    <property type="entry name" value="Metal_Tscrpt_repr"/>
</dbReference>
<dbReference type="Gene3D" id="1.20.58.1000">
    <property type="entry name" value="Metal-sensitive repressor, helix protomer"/>
    <property type="match status" value="1"/>
</dbReference>
<dbReference type="GO" id="GO:0046872">
    <property type="term" value="F:metal ion binding"/>
    <property type="evidence" value="ECO:0007669"/>
    <property type="project" value="InterPro"/>
</dbReference>
<gene>
    <name evidence="2" type="ORF">DES41_11120</name>
</gene>
<keyword evidence="3" id="KW-1185">Reference proteome</keyword>
<dbReference type="Pfam" id="PF02583">
    <property type="entry name" value="Trns_repr_metal"/>
    <property type="match status" value="1"/>
</dbReference>
<dbReference type="EMBL" id="QPJK01000011">
    <property type="protein sequence ID" value="RCW66062.1"/>
    <property type="molecule type" value="Genomic_DNA"/>
</dbReference>
<evidence type="ECO:0000256" key="1">
    <source>
        <dbReference type="ARBA" id="ARBA00005260"/>
    </source>
</evidence>
<evidence type="ECO:0000313" key="2">
    <source>
        <dbReference type="EMBL" id="RCW66062.1"/>
    </source>
</evidence>
<proteinExistence type="inferred from homology"/>
<evidence type="ECO:0000313" key="3">
    <source>
        <dbReference type="Proteomes" id="UP000252884"/>
    </source>
</evidence>
<dbReference type="InterPro" id="IPR038390">
    <property type="entry name" value="Metal_Tscrpt_repr_sf"/>
</dbReference>
<dbReference type="Proteomes" id="UP000252884">
    <property type="component" value="Unassembled WGS sequence"/>
</dbReference>